<sequence>MPLPPPRTTVTGAPVRRRPRPRVVTGTLALVAAAALLGGCGVRLESPPPTPPVPDAVEEVRQDGAVDAATIARTVAEVTGAEGEVADVLERVAVQARTHADALGGVWQAWPDGAPEGVTTAPVRTDPPVADPAPQDVLDLLTAGAADARAASLASPDDAVAAVLASVSISRSHAAADLAGALGEDLAPAAGAELSPDALLARGTDGPTLLVLDQARHAFETVAARSTGTSREAAARRAAHLQLLVDTALADGAPDRRPGVYDLPDATDDLSAEQSAAVDAESRLLTHWVFSITLTGPEERESLLAAAEFAAGQVRAWGGTLEDLPGLG</sequence>
<dbReference type="OrthoDB" id="3268688at2"/>
<gene>
    <name evidence="1" type="ORF">EDD32_2354</name>
</gene>
<dbReference type="Proteomes" id="UP000280726">
    <property type="component" value="Unassembled WGS sequence"/>
</dbReference>
<organism evidence="1 2">
    <name type="scientific">Georgenia muralis</name>
    <dbReference type="NCBI Taxonomy" id="154117"/>
    <lineage>
        <taxon>Bacteria</taxon>
        <taxon>Bacillati</taxon>
        <taxon>Actinomycetota</taxon>
        <taxon>Actinomycetes</taxon>
        <taxon>Micrococcales</taxon>
        <taxon>Bogoriellaceae</taxon>
        <taxon>Georgenia</taxon>
    </lineage>
</organism>
<comment type="caution">
    <text evidence="1">The sequence shown here is derived from an EMBL/GenBank/DDBJ whole genome shotgun (WGS) entry which is preliminary data.</text>
</comment>
<accession>A0A3N4ZQM9</accession>
<keyword evidence="2" id="KW-1185">Reference proteome</keyword>
<dbReference type="Gene3D" id="1.20.1260.10">
    <property type="match status" value="1"/>
</dbReference>
<reference evidence="1 2" key="1">
    <citation type="submission" date="2018-11" db="EMBL/GenBank/DDBJ databases">
        <title>Sequencing the genomes of 1000 actinobacteria strains.</title>
        <authorList>
            <person name="Klenk H.-P."/>
        </authorList>
    </citation>
    <scope>NUCLEOTIDE SEQUENCE [LARGE SCALE GENOMIC DNA]</scope>
    <source>
        <strain evidence="1 2">DSM 14418</strain>
    </source>
</reference>
<protein>
    <submittedName>
        <fullName evidence="1">Uncharacterized protein DUF4439</fullName>
    </submittedName>
</protein>
<proteinExistence type="predicted"/>
<dbReference type="EMBL" id="RKRA01000001">
    <property type="protein sequence ID" value="RPF27852.1"/>
    <property type="molecule type" value="Genomic_DNA"/>
</dbReference>
<dbReference type="RefSeq" id="WP_123917687.1">
    <property type="nucleotide sequence ID" value="NZ_RKRA01000001.1"/>
</dbReference>
<name>A0A3N4ZQM9_9MICO</name>
<evidence type="ECO:0000313" key="2">
    <source>
        <dbReference type="Proteomes" id="UP000280726"/>
    </source>
</evidence>
<evidence type="ECO:0000313" key="1">
    <source>
        <dbReference type="EMBL" id="RPF27852.1"/>
    </source>
</evidence>
<dbReference type="AlphaFoldDB" id="A0A3N4ZQM9"/>
<dbReference type="InterPro" id="IPR012347">
    <property type="entry name" value="Ferritin-like"/>
</dbReference>